<dbReference type="AlphaFoldDB" id="A0AA51RRS5"/>
<keyword evidence="16" id="KW-0472">Membrane</keyword>
<keyword evidence="10 19" id="KW-0479">Metal-binding</keyword>
<evidence type="ECO:0000256" key="6">
    <source>
        <dbReference type="ARBA" id="ARBA00013278"/>
    </source>
</evidence>
<evidence type="ECO:0000256" key="11">
    <source>
        <dbReference type="ARBA" id="ARBA00022729"/>
    </source>
</evidence>
<evidence type="ECO:0000256" key="19">
    <source>
        <dbReference type="PIRSR" id="PIRSR603187-2"/>
    </source>
</evidence>
<keyword evidence="22" id="KW-1185">Reference proteome</keyword>
<name>A0AA51RRS5_9GAMM</name>
<dbReference type="PANTHER" id="PTHR40457">
    <property type="entry name" value="PHOSPHOLIPASE A1"/>
    <property type="match status" value="1"/>
</dbReference>
<sequence>MFNRFHHTCSILCFFISFSVCSQQPTNEEPKSQDLQRIEKNLDETLQDTSLIYKRMQEELKAYDNTFALVPHKINYILPLTYQDTPNYTPYSDNRNLMHSEVKFQVSFKVPVTRQTLFEDNGYLFFGYTSRSVWQAFNTDESSPFRDTNHEPEVMLVFTSKAEMFGARVPAITAGFSHQSNGQPAELSRSWNRLYLDVVMEYEDFYLSFKPWWRLPEREKRDINDVKGDDNPDIDDYYGYFELRAFRKIHDNELSIMLRNNLRSDNKGAIELNYSYPFHKKVRGYVQVFHGYGETLLDYNHKNTRIGIGFMLNNWL</sequence>
<comment type="similarity">
    <text evidence="3 20">Belongs to the phospholipase A1 family.</text>
</comment>
<keyword evidence="12 20" id="KW-0378">Hydrolase</keyword>
<feature type="binding site" description="in dimeric form" evidence="19">
    <location>
        <position position="230"/>
    </location>
    <ligand>
        <name>Ca(2+)</name>
        <dbReference type="ChEBI" id="CHEBI:29108"/>
        <label>1</label>
    </ligand>
</feature>
<evidence type="ECO:0000256" key="9">
    <source>
        <dbReference type="ARBA" id="ARBA00022692"/>
    </source>
</evidence>
<dbReference type="Gene3D" id="2.40.230.10">
    <property type="entry name" value="Phospholipase A1"/>
    <property type="match status" value="1"/>
</dbReference>
<evidence type="ECO:0000256" key="3">
    <source>
        <dbReference type="ARBA" id="ARBA00010525"/>
    </source>
</evidence>
<keyword evidence="14 20" id="KW-0442">Lipid degradation</keyword>
<evidence type="ECO:0000256" key="14">
    <source>
        <dbReference type="ARBA" id="ARBA00022963"/>
    </source>
</evidence>
<evidence type="ECO:0000256" key="4">
    <source>
        <dbReference type="ARBA" id="ARBA00011702"/>
    </source>
</evidence>
<evidence type="ECO:0000256" key="10">
    <source>
        <dbReference type="ARBA" id="ARBA00022723"/>
    </source>
</evidence>
<comment type="subunit">
    <text evidence="4 20">Homodimer; dimerization is reversible, and the dimeric form is the active one.</text>
</comment>
<proteinExistence type="inferred from homology"/>
<evidence type="ECO:0000256" key="17">
    <source>
        <dbReference type="ARBA" id="ARBA00023237"/>
    </source>
</evidence>
<keyword evidence="15 20" id="KW-0443">Lipid metabolism</keyword>
<dbReference type="GO" id="GO:0004623">
    <property type="term" value="F:phospholipase A2 activity"/>
    <property type="evidence" value="ECO:0007669"/>
    <property type="project" value="UniProtKB-EC"/>
</dbReference>
<comment type="cofactor">
    <cofactor evidence="20">
        <name>Ca(2+)</name>
        <dbReference type="ChEBI" id="CHEBI:29108"/>
    </cofactor>
    <text evidence="20">Binds 1 Ca(2+) ion per monomer. In the dimeric form the Ca(2+) is bound by different amino acids with binding of each Ca(2+) shared with ligands coming from each monomer. The Ca(2+) ion may have a role in catalysis.</text>
</comment>
<comment type="function">
    <text evidence="20">Hydrolysis of phosphatidylcholine with phospholipase A2 (EC 3.1.1.4) and phospholipase A1 (EC 3.1.1.32) activities.</text>
</comment>
<evidence type="ECO:0000256" key="16">
    <source>
        <dbReference type="ARBA" id="ARBA00023136"/>
    </source>
</evidence>
<keyword evidence="17 20" id="KW-0998">Cell outer membrane</keyword>
<dbReference type="Proteomes" id="UP001239782">
    <property type="component" value="Chromosome"/>
</dbReference>
<protein>
    <recommendedName>
        <fullName evidence="7 20">Phospholipase A1</fullName>
        <ecNumber evidence="5 20">3.1.1.32</ecNumber>
        <ecNumber evidence="6 20">3.1.1.4</ecNumber>
    </recommendedName>
    <alternativeName>
        <fullName evidence="20">Phosphatidylcholine 1-acylhydrolase</fullName>
    </alternativeName>
</protein>
<dbReference type="GO" id="GO:0016042">
    <property type="term" value="P:lipid catabolic process"/>
    <property type="evidence" value="ECO:0007669"/>
    <property type="project" value="UniProtKB-KW"/>
</dbReference>
<dbReference type="PANTHER" id="PTHR40457:SF1">
    <property type="entry name" value="PHOSPHOLIPASE A1"/>
    <property type="match status" value="1"/>
</dbReference>
<feature type="binding site" description="in dimeric form" evidence="19">
    <location>
        <position position="142"/>
    </location>
    <ligand>
        <name>Ca(2+)</name>
        <dbReference type="ChEBI" id="CHEBI:29108"/>
        <label>1</label>
    </ligand>
</feature>
<evidence type="ECO:0000256" key="12">
    <source>
        <dbReference type="ARBA" id="ARBA00022801"/>
    </source>
</evidence>
<dbReference type="CDD" id="cd00541">
    <property type="entry name" value="OMPLA"/>
    <property type="match status" value="1"/>
</dbReference>
<evidence type="ECO:0000256" key="15">
    <source>
        <dbReference type="ARBA" id="ARBA00023098"/>
    </source>
</evidence>
<comment type="catalytic activity">
    <reaction evidence="1 20">
        <text>a 1,2-diacyl-sn-glycero-3-phosphocholine + H2O = a 2-acyl-sn-glycero-3-phosphocholine + a fatty acid + H(+)</text>
        <dbReference type="Rhea" id="RHEA:18689"/>
        <dbReference type="ChEBI" id="CHEBI:15377"/>
        <dbReference type="ChEBI" id="CHEBI:15378"/>
        <dbReference type="ChEBI" id="CHEBI:28868"/>
        <dbReference type="ChEBI" id="CHEBI:57643"/>
        <dbReference type="ChEBI" id="CHEBI:57875"/>
        <dbReference type="EC" id="3.1.1.32"/>
    </reaction>
</comment>
<keyword evidence="9" id="KW-0812">Transmembrane</keyword>
<feature type="active site" description="Nucleophile" evidence="18">
    <location>
        <position position="180"/>
    </location>
</feature>
<dbReference type="GO" id="GO:0005509">
    <property type="term" value="F:calcium ion binding"/>
    <property type="evidence" value="ECO:0007669"/>
    <property type="project" value="TreeGrafter"/>
</dbReference>
<dbReference type="EMBL" id="CP133548">
    <property type="protein sequence ID" value="WMS86284.1"/>
    <property type="molecule type" value="Genomic_DNA"/>
</dbReference>
<dbReference type="RefSeq" id="WP_309201436.1">
    <property type="nucleotide sequence ID" value="NZ_CP133548.1"/>
</dbReference>
<gene>
    <name evidence="21" type="ORF">Q9312_13755</name>
</gene>
<evidence type="ECO:0000256" key="1">
    <source>
        <dbReference type="ARBA" id="ARBA00000111"/>
    </source>
</evidence>
<feature type="active site" description="Proton acceptor" evidence="18">
    <location>
        <position position="178"/>
    </location>
</feature>
<dbReference type="InterPro" id="IPR036541">
    <property type="entry name" value="PLipase_A1_sf"/>
</dbReference>
<dbReference type="KEGG" id="plei:Q9312_13755"/>
<evidence type="ECO:0000256" key="7">
    <source>
        <dbReference type="ARBA" id="ARBA00021726"/>
    </source>
</evidence>
<keyword evidence="8" id="KW-1134">Transmembrane beta strand</keyword>
<dbReference type="SUPFAM" id="SSF56931">
    <property type="entry name" value="Outer membrane phospholipase A (OMPLA)"/>
    <property type="match status" value="1"/>
</dbReference>
<evidence type="ECO:0000256" key="20">
    <source>
        <dbReference type="RuleBase" id="RU366027"/>
    </source>
</evidence>
<keyword evidence="11" id="KW-0732">Signal</keyword>
<accession>A0AA51RRS5</accession>
<dbReference type="PRINTS" id="PR01486">
    <property type="entry name" value="PHPHLIPASEA1"/>
</dbReference>
<reference evidence="21 22" key="1">
    <citation type="submission" date="2023-08" db="EMBL/GenBank/DDBJ databases">
        <title>Pleionea litopenaei sp. nov., isolated from stomach of juvenile Litopenaeus vannamei.</title>
        <authorList>
            <person name="Rho A.M."/>
            <person name="Hwang C.Y."/>
        </authorList>
    </citation>
    <scope>NUCLEOTIDE SEQUENCE [LARGE SCALE GENOMIC DNA]</scope>
    <source>
        <strain evidence="21 22">HL-JVS1</strain>
    </source>
</reference>
<dbReference type="Pfam" id="PF02253">
    <property type="entry name" value="PLA1"/>
    <property type="match status" value="1"/>
</dbReference>
<evidence type="ECO:0000256" key="13">
    <source>
        <dbReference type="ARBA" id="ARBA00022837"/>
    </source>
</evidence>
<feature type="binding site" description="in dimeric form" evidence="19">
    <location>
        <position position="188"/>
    </location>
    <ligand>
        <name>Ca(2+)</name>
        <dbReference type="ChEBI" id="CHEBI:29108"/>
        <label>1</label>
    </ligand>
</feature>
<evidence type="ECO:0000256" key="8">
    <source>
        <dbReference type="ARBA" id="ARBA00022452"/>
    </source>
</evidence>
<comment type="catalytic activity">
    <reaction evidence="2 20">
        <text>a 1,2-diacyl-sn-glycero-3-phosphocholine + H2O = a 1-acyl-sn-glycero-3-phosphocholine + a fatty acid + H(+)</text>
        <dbReference type="Rhea" id="RHEA:15801"/>
        <dbReference type="ChEBI" id="CHEBI:15377"/>
        <dbReference type="ChEBI" id="CHEBI:15378"/>
        <dbReference type="ChEBI" id="CHEBI:28868"/>
        <dbReference type="ChEBI" id="CHEBI:57643"/>
        <dbReference type="ChEBI" id="CHEBI:58168"/>
        <dbReference type="EC" id="3.1.1.4"/>
    </reaction>
</comment>
<keyword evidence="13 19" id="KW-0106">Calcium</keyword>
<dbReference type="EC" id="3.1.1.32" evidence="5 20"/>
<evidence type="ECO:0000313" key="22">
    <source>
        <dbReference type="Proteomes" id="UP001239782"/>
    </source>
</evidence>
<evidence type="ECO:0000256" key="18">
    <source>
        <dbReference type="PIRSR" id="PIRSR603187-1"/>
    </source>
</evidence>
<dbReference type="EC" id="3.1.1.4" evidence="6 20"/>
<comment type="subcellular location">
    <subcellularLocation>
        <location evidence="20">Cell outer membrane</location>
        <topology evidence="20">Multi-pass membrane protein</topology>
    </subcellularLocation>
    <text evidence="20">One of the very few enzymes located there.</text>
</comment>
<evidence type="ECO:0000313" key="21">
    <source>
        <dbReference type="EMBL" id="WMS86284.1"/>
    </source>
</evidence>
<evidence type="ECO:0000256" key="5">
    <source>
        <dbReference type="ARBA" id="ARBA00013179"/>
    </source>
</evidence>
<dbReference type="GO" id="GO:0008970">
    <property type="term" value="F:phospholipase A1 activity"/>
    <property type="evidence" value="ECO:0007669"/>
    <property type="project" value="UniProtKB-EC"/>
</dbReference>
<organism evidence="21 22">
    <name type="scientific">Pleionea litopenaei</name>
    <dbReference type="NCBI Taxonomy" id="3070815"/>
    <lineage>
        <taxon>Bacteria</taxon>
        <taxon>Pseudomonadati</taxon>
        <taxon>Pseudomonadota</taxon>
        <taxon>Gammaproteobacteria</taxon>
        <taxon>Oceanospirillales</taxon>
        <taxon>Pleioneaceae</taxon>
        <taxon>Pleionea</taxon>
    </lineage>
</organism>
<evidence type="ECO:0000256" key="2">
    <source>
        <dbReference type="ARBA" id="ARBA00001604"/>
    </source>
</evidence>
<dbReference type="InterPro" id="IPR003187">
    <property type="entry name" value="PLipase_A1"/>
</dbReference>
<dbReference type="GO" id="GO:0009279">
    <property type="term" value="C:cell outer membrane"/>
    <property type="evidence" value="ECO:0007669"/>
    <property type="project" value="UniProtKB-SubCell"/>
</dbReference>